<feature type="compositionally biased region" description="Acidic residues" evidence="2">
    <location>
        <begin position="660"/>
        <end position="671"/>
    </location>
</feature>
<dbReference type="EMBL" id="JAVHNS010000011">
    <property type="protein sequence ID" value="KAK6340267.1"/>
    <property type="molecule type" value="Genomic_DNA"/>
</dbReference>
<evidence type="ECO:0000256" key="2">
    <source>
        <dbReference type="SAM" id="MobiDB-lite"/>
    </source>
</evidence>
<evidence type="ECO:0000313" key="4">
    <source>
        <dbReference type="Proteomes" id="UP001373714"/>
    </source>
</evidence>
<keyword evidence="4" id="KW-1185">Reference proteome</keyword>
<feature type="coiled-coil region" evidence="1">
    <location>
        <begin position="877"/>
        <end position="933"/>
    </location>
</feature>
<accession>A0AAV9UG88</accession>
<protein>
    <submittedName>
        <fullName evidence="3">Uncharacterized protein</fullName>
    </submittedName>
</protein>
<organism evidence="3 4">
    <name type="scientific">Orbilia blumenaviensis</name>
    <dbReference type="NCBI Taxonomy" id="1796055"/>
    <lineage>
        <taxon>Eukaryota</taxon>
        <taxon>Fungi</taxon>
        <taxon>Dikarya</taxon>
        <taxon>Ascomycota</taxon>
        <taxon>Pezizomycotina</taxon>
        <taxon>Orbiliomycetes</taxon>
        <taxon>Orbiliales</taxon>
        <taxon>Orbiliaceae</taxon>
        <taxon>Orbilia</taxon>
    </lineage>
</organism>
<feature type="region of interest" description="Disordered" evidence="2">
    <location>
        <begin position="1"/>
        <end position="21"/>
    </location>
</feature>
<dbReference type="Proteomes" id="UP001373714">
    <property type="component" value="Unassembled WGS sequence"/>
</dbReference>
<gene>
    <name evidence="3" type="ORF">TWF730_002031</name>
</gene>
<comment type="caution">
    <text evidence="3">The sequence shown here is derived from an EMBL/GenBank/DDBJ whole genome shotgun (WGS) entry which is preliminary data.</text>
</comment>
<feature type="region of interest" description="Disordered" evidence="2">
    <location>
        <begin position="652"/>
        <end position="671"/>
    </location>
</feature>
<reference evidence="3 4" key="1">
    <citation type="submission" date="2019-10" db="EMBL/GenBank/DDBJ databases">
        <authorList>
            <person name="Palmer J.M."/>
        </authorList>
    </citation>
    <scope>NUCLEOTIDE SEQUENCE [LARGE SCALE GENOMIC DNA]</scope>
    <source>
        <strain evidence="3 4">TWF730</strain>
    </source>
</reference>
<feature type="compositionally biased region" description="Low complexity" evidence="2">
    <location>
        <begin position="219"/>
        <end position="240"/>
    </location>
</feature>
<feature type="compositionally biased region" description="Low complexity" evidence="2">
    <location>
        <begin position="163"/>
        <end position="181"/>
    </location>
</feature>
<proteinExistence type="predicted"/>
<feature type="compositionally biased region" description="Polar residues" evidence="2">
    <location>
        <begin position="472"/>
        <end position="485"/>
    </location>
</feature>
<name>A0AAV9UG88_9PEZI</name>
<keyword evidence="1" id="KW-0175">Coiled coil</keyword>
<feature type="region of interest" description="Disordered" evidence="2">
    <location>
        <begin position="426"/>
        <end position="500"/>
    </location>
</feature>
<evidence type="ECO:0000313" key="3">
    <source>
        <dbReference type="EMBL" id="KAK6340267.1"/>
    </source>
</evidence>
<dbReference type="AlphaFoldDB" id="A0AAV9UG88"/>
<feature type="region of interest" description="Disordered" evidence="2">
    <location>
        <begin position="147"/>
        <end position="257"/>
    </location>
</feature>
<sequence>MTAPSEARVFLGPGGRNTGPHDDPDTVSFYFPFAVSDAILIFTNIVVPGPDPFSVSEESRREVFWPLIKRITNYPKAVDPILANGSMEIGDQVEALMESLDNAFTSGVKNVYINCAGTLVGVSASLMHQFLELSEKVFHLWKNRNDAARPEDSTNQPAAGNIAPTSSSSSAQTQSAKASPTPQTTIQTRSSLSDSKTRVSVSSSSRAVEQETPIRPLRSASTNSGMASSSSNQGNGNQGSRDLVSPFNGNGDPETPAARQARIDEHTLQQQLLASHAQTLAAQSQQSQQHLSESDMAYQSATSQWLSSGAGKVPISEIWRATIYRLYNEQNESLTKYRRPNWLFHLESHQVRTIEDLGGWREDDESTRQLANNLITKLQETGYGTKGLQSRLKAITTSDIREAILNVERGGLEKYRPGPTLGKRVTPIKWSHLGPIPGGPNGSMMEMDSPTNSPAPQPPYGSTPEVGGTVNDGDSTTLKRSTESSAHPIRIKRKRTSSPVRESLTLLIPAEMSDDKTVPPNVRRETPSAIAPVAPMMRPESTPQTGFTPININRSAVPAVSSVSKFPTPAPIAPAPPLAPTPVIAPTPTPVPIAPVPATLATPTPNPANFRLSTAATPATIATQATFTTPPTFTTPASSTKILDIRAFADTTHRSGTPEDTIDLESEPDEDDANMMDELVFRRLQYLKRGLDALRQELAESKQVDNASIVENAAREAFDNFAGGIQDSYHNLWNLARSSKERIDRLEANAGLGGNGSIAQEQLAEIEARITANITALVDIKIAECNSQLTDKITAMEAKIIQQINHAKGQVVKDSDDEAELNRRMSALDEKLKVLEGDTNARFEMLENPAPAPVVTSTRRATRNSISAPTPPVAVLTTETRLRLDKLEARLEKAEAGQRKVGTANNLSGAERLGALEDKLKGLEGSLNQVMEAVSGLLIQVMKEKRNSIYETGGKNPETA</sequence>
<evidence type="ECO:0000256" key="1">
    <source>
        <dbReference type="SAM" id="Coils"/>
    </source>
</evidence>
<feature type="compositionally biased region" description="Low complexity" evidence="2">
    <location>
        <begin position="189"/>
        <end position="207"/>
    </location>
</feature>